<dbReference type="Proteomes" id="UP001249851">
    <property type="component" value="Unassembled WGS sequence"/>
</dbReference>
<dbReference type="PANTHER" id="PTHR46599:SF3">
    <property type="entry name" value="PIGGYBAC TRANSPOSABLE ELEMENT-DERIVED PROTEIN 4"/>
    <property type="match status" value="1"/>
</dbReference>
<evidence type="ECO:0000259" key="1">
    <source>
        <dbReference type="Pfam" id="PF13843"/>
    </source>
</evidence>
<keyword evidence="3" id="KW-1185">Reference proteome</keyword>
<dbReference type="InterPro" id="IPR029526">
    <property type="entry name" value="PGBD"/>
</dbReference>
<comment type="caution">
    <text evidence="2">The sequence shown here is derived from an EMBL/GenBank/DDBJ whole genome shotgun (WGS) entry which is preliminary data.</text>
</comment>
<evidence type="ECO:0000313" key="3">
    <source>
        <dbReference type="Proteomes" id="UP001249851"/>
    </source>
</evidence>
<reference evidence="2" key="1">
    <citation type="journal article" date="2023" name="G3 (Bethesda)">
        <title>Whole genome assembly and annotation of the endangered Caribbean coral Acropora cervicornis.</title>
        <authorList>
            <person name="Selwyn J.D."/>
            <person name="Vollmer S.V."/>
        </authorList>
    </citation>
    <scope>NUCLEOTIDE SEQUENCE</scope>
    <source>
        <strain evidence="2">K2</strain>
    </source>
</reference>
<gene>
    <name evidence="2" type="ORF">P5673_018628</name>
</gene>
<feature type="domain" description="PiggyBac transposable element-derived protein" evidence="1">
    <location>
        <begin position="14"/>
        <end position="111"/>
    </location>
</feature>
<reference evidence="2" key="2">
    <citation type="journal article" date="2023" name="Science">
        <title>Genomic signatures of disease resistance in endangered staghorn corals.</title>
        <authorList>
            <person name="Vollmer S.V."/>
            <person name="Selwyn J.D."/>
            <person name="Despard B.A."/>
            <person name="Roesel C.L."/>
        </authorList>
    </citation>
    <scope>NUCLEOTIDE SEQUENCE</scope>
    <source>
        <strain evidence="2">K2</strain>
    </source>
</reference>
<dbReference type="Pfam" id="PF13843">
    <property type="entry name" value="DDE_Tnp_1_7"/>
    <property type="match status" value="1"/>
</dbReference>
<protein>
    <submittedName>
        <fullName evidence="2">PiggyBac transposable element-derived protein 4</fullName>
    </submittedName>
</protein>
<name>A0AAD9QDQ9_ACRCE</name>
<accession>A0AAD9QDQ9</accession>
<dbReference type="PANTHER" id="PTHR46599">
    <property type="entry name" value="PIGGYBAC TRANSPOSABLE ELEMENT-DERIVED PROTEIN 4"/>
    <property type="match status" value="1"/>
</dbReference>
<organism evidence="2 3">
    <name type="scientific">Acropora cervicornis</name>
    <name type="common">Staghorn coral</name>
    <dbReference type="NCBI Taxonomy" id="6130"/>
    <lineage>
        <taxon>Eukaryota</taxon>
        <taxon>Metazoa</taxon>
        <taxon>Cnidaria</taxon>
        <taxon>Anthozoa</taxon>
        <taxon>Hexacorallia</taxon>
        <taxon>Scleractinia</taxon>
        <taxon>Astrocoeniina</taxon>
        <taxon>Acroporidae</taxon>
        <taxon>Acropora</taxon>
    </lineage>
</organism>
<evidence type="ECO:0000313" key="2">
    <source>
        <dbReference type="EMBL" id="KAK2559000.1"/>
    </source>
</evidence>
<dbReference type="AlphaFoldDB" id="A0AAD9QDQ9"/>
<proteinExistence type="predicted"/>
<sequence>MYAGKDDRGLGAIGKTSQVVMDLVVELHNTNHHLYVDNFYTSPVLFLLLKERGILAAGTARPRKGYPYDQLKGTVQQKRADVAWLTEKDRKMTTLRWKDKKDVFFLSTIHPPPVVPA</sequence>
<dbReference type="EMBL" id="JARQWQ010000042">
    <property type="protein sequence ID" value="KAK2559000.1"/>
    <property type="molecule type" value="Genomic_DNA"/>
</dbReference>